<keyword evidence="1" id="KW-0812">Transmembrane</keyword>
<feature type="transmembrane region" description="Helical" evidence="1">
    <location>
        <begin position="41"/>
        <end position="63"/>
    </location>
</feature>
<dbReference type="STRING" id="401053.AciPR4_3547"/>
<sequence length="115" mass="12947">MIERIDGRTQGANAAVVNRTRRAVRQRAEAMQAQRSRLKDLWLPLSLCSILLMMVCYAVWAVMEQKTESSIPETSMLSSEPGGLSSILLLWLLPVSIAGIAMVWMRRNRSDEATR</sequence>
<dbReference type="KEGG" id="tsa:AciPR4_3547"/>
<evidence type="ECO:0000256" key="1">
    <source>
        <dbReference type="SAM" id="Phobius"/>
    </source>
</evidence>
<dbReference type="EMBL" id="CP002467">
    <property type="protein sequence ID" value="ADV84300.1"/>
    <property type="molecule type" value="Genomic_DNA"/>
</dbReference>
<organism evidence="2 3">
    <name type="scientific">Terriglobus saanensis (strain ATCC BAA-1853 / DSM 23119 / SP1PR4)</name>
    <dbReference type="NCBI Taxonomy" id="401053"/>
    <lineage>
        <taxon>Bacteria</taxon>
        <taxon>Pseudomonadati</taxon>
        <taxon>Acidobacteriota</taxon>
        <taxon>Terriglobia</taxon>
        <taxon>Terriglobales</taxon>
        <taxon>Acidobacteriaceae</taxon>
        <taxon>Terriglobus</taxon>
    </lineage>
</organism>
<keyword evidence="1" id="KW-1133">Transmembrane helix</keyword>
<feature type="transmembrane region" description="Helical" evidence="1">
    <location>
        <begin position="83"/>
        <end position="105"/>
    </location>
</feature>
<evidence type="ECO:0000313" key="3">
    <source>
        <dbReference type="Proteomes" id="UP000006844"/>
    </source>
</evidence>
<dbReference type="eggNOG" id="ENOG5034BKX">
    <property type="taxonomic scope" value="Bacteria"/>
</dbReference>
<dbReference type="AlphaFoldDB" id="E8UYT4"/>
<gene>
    <name evidence="2" type="ordered locus">AciPR4_3547</name>
</gene>
<reference evidence="2 3" key="1">
    <citation type="journal article" date="2012" name="Stand. Genomic Sci.">
        <title>Complete genome sequence of Terriglobus saanensis type strain SP1PR4(T), an Acidobacteria from tundra soil.</title>
        <authorList>
            <person name="Rawat S.R."/>
            <person name="Mannisto M.K."/>
            <person name="Starovoytov V."/>
            <person name="Goodwin L."/>
            <person name="Nolan M."/>
            <person name="Hauser L."/>
            <person name="Land M."/>
            <person name="Davenport K.W."/>
            <person name="Woyke T."/>
            <person name="Haggblom M.M."/>
        </authorList>
    </citation>
    <scope>NUCLEOTIDE SEQUENCE</scope>
    <source>
        <strain evidence="3">ATCC BAA-1853 / DSM 23119 / SP1PR4</strain>
    </source>
</reference>
<name>E8UYT4_TERSS</name>
<accession>E8UYT4</accession>
<dbReference type="RefSeq" id="WP_013570030.1">
    <property type="nucleotide sequence ID" value="NC_014963.1"/>
</dbReference>
<proteinExistence type="predicted"/>
<keyword evidence="1" id="KW-0472">Membrane</keyword>
<keyword evidence="3" id="KW-1185">Reference proteome</keyword>
<protein>
    <submittedName>
        <fullName evidence="2">Uncharacterized protein</fullName>
    </submittedName>
</protein>
<dbReference type="HOGENOM" id="CLU_2206317_0_0_0"/>
<evidence type="ECO:0000313" key="2">
    <source>
        <dbReference type="EMBL" id="ADV84300.1"/>
    </source>
</evidence>
<dbReference type="Proteomes" id="UP000006844">
    <property type="component" value="Chromosome"/>
</dbReference>